<proteinExistence type="inferred from homology"/>
<dbReference type="PATRIC" id="fig|189385.7.peg.181"/>
<evidence type="ECO:0000259" key="5">
    <source>
        <dbReference type="SMART" id="SM01403"/>
    </source>
</evidence>
<comment type="similarity">
    <text evidence="1 4">Belongs to the universal ribosomal protein uS10 family.</text>
</comment>
<dbReference type="InterPro" id="IPR001848">
    <property type="entry name" value="Ribosomal_uS10"/>
</dbReference>
<dbReference type="GO" id="GO:0003735">
    <property type="term" value="F:structural constituent of ribosome"/>
    <property type="evidence" value="ECO:0007669"/>
    <property type="project" value="InterPro"/>
</dbReference>
<dbReference type="EMBL" id="LN998829">
    <property type="protein sequence ID" value="CUX76574.1"/>
    <property type="molecule type" value="Genomic_DNA"/>
</dbReference>
<sequence>MRLVLKSFSPSAVQDAAALLARTIAAACIGRVCTVPLPRRRRRFDLLRSPHIDKRAMDQMEVRTHKMLIHMPCPTARAAEELIRTEVPAGVAIRVRP</sequence>
<gene>
    <name evidence="4 6" type="primary">rpsJ</name>
    <name evidence="6" type="ORF">PMARG_TP00158</name>
</gene>
<evidence type="ECO:0000313" key="7">
    <source>
        <dbReference type="Proteomes" id="UP000075222"/>
    </source>
</evidence>
<reference evidence="7" key="1">
    <citation type="submission" date="2016-01" db="EMBL/GenBank/DDBJ databases">
        <authorList>
            <person name="Husnik F."/>
        </authorList>
    </citation>
    <scope>NUCLEOTIDE SEQUENCE [LARGE SCALE GENOMIC DNA]</scope>
</reference>
<evidence type="ECO:0000256" key="4">
    <source>
        <dbReference type="HAMAP-Rule" id="MF_00508"/>
    </source>
</evidence>
<feature type="domain" description="Small ribosomal subunit protein uS10" evidence="5">
    <location>
        <begin position="2"/>
        <end position="96"/>
    </location>
</feature>
<accession>A0A143WN12</accession>
<dbReference type="Gene3D" id="3.30.70.600">
    <property type="entry name" value="Ribosomal protein S10 domain"/>
    <property type="match status" value="1"/>
</dbReference>
<dbReference type="InterPro" id="IPR027486">
    <property type="entry name" value="Ribosomal_uS10_dom"/>
</dbReference>
<dbReference type="HAMAP" id="MF_00508">
    <property type="entry name" value="Ribosomal_uS10"/>
    <property type="match status" value="1"/>
</dbReference>
<name>A0A143WN12_TREPR</name>
<dbReference type="PRINTS" id="PR00971">
    <property type="entry name" value="RIBOSOMALS10"/>
</dbReference>
<keyword evidence="2 4" id="KW-0689">Ribosomal protein</keyword>
<keyword evidence="3 4" id="KW-0687">Ribonucleoprotein</keyword>
<comment type="function">
    <text evidence="4">Involved in the binding of tRNA to the ribosomes.</text>
</comment>
<dbReference type="GO" id="GO:1990904">
    <property type="term" value="C:ribonucleoprotein complex"/>
    <property type="evidence" value="ECO:0007669"/>
    <property type="project" value="UniProtKB-KW"/>
</dbReference>
<dbReference type="GO" id="GO:0005840">
    <property type="term" value="C:ribosome"/>
    <property type="evidence" value="ECO:0007669"/>
    <property type="project" value="UniProtKB-KW"/>
</dbReference>
<dbReference type="Pfam" id="PF00338">
    <property type="entry name" value="Ribosomal_S10"/>
    <property type="match status" value="1"/>
</dbReference>
<dbReference type="GO" id="GO:0000049">
    <property type="term" value="F:tRNA binding"/>
    <property type="evidence" value="ECO:0007669"/>
    <property type="project" value="UniProtKB-UniRule"/>
</dbReference>
<comment type="subunit">
    <text evidence="4">Part of the 30S ribosomal subunit.</text>
</comment>
<protein>
    <recommendedName>
        <fullName evidence="4">Small ribosomal subunit protein uS10</fullName>
    </recommendedName>
</protein>
<dbReference type="SUPFAM" id="SSF54999">
    <property type="entry name" value="Ribosomal protein S10"/>
    <property type="match status" value="1"/>
</dbReference>
<dbReference type="InterPro" id="IPR036838">
    <property type="entry name" value="Ribosomal_uS10_dom_sf"/>
</dbReference>
<evidence type="ECO:0000256" key="2">
    <source>
        <dbReference type="ARBA" id="ARBA00022980"/>
    </source>
</evidence>
<evidence type="ECO:0000313" key="6">
    <source>
        <dbReference type="EMBL" id="CUX76574.1"/>
    </source>
</evidence>
<evidence type="ECO:0000256" key="3">
    <source>
        <dbReference type="ARBA" id="ARBA00023274"/>
    </source>
</evidence>
<dbReference type="AlphaFoldDB" id="A0A143WN12"/>
<dbReference type="PANTHER" id="PTHR11700">
    <property type="entry name" value="30S RIBOSOMAL PROTEIN S10 FAMILY MEMBER"/>
    <property type="match status" value="1"/>
</dbReference>
<dbReference type="SMART" id="SM01403">
    <property type="entry name" value="Ribosomal_S10"/>
    <property type="match status" value="1"/>
</dbReference>
<evidence type="ECO:0000256" key="1">
    <source>
        <dbReference type="ARBA" id="ARBA00007102"/>
    </source>
</evidence>
<organism evidence="6 7">
    <name type="scientific">Tremblaya princeps</name>
    <dbReference type="NCBI Taxonomy" id="189385"/>
    <lineage>
        <taxon>Bacteria</taxon>
        <taxon>Pseudomonadati</taxon>
        <taxon>Pseudomonadota</taxon>
        <taxon>Betaproteobacteria</taxon>
        <taxon>Candidatus Tremblayella</taxon>
    </lineage>
</organism>
<dbReference type="GO" id="GO:0006412">
    <property type="term" value="P:translation"/>
    <property type="evidence" value="ECO:0007669"/>
    <property type="project" value="UniProtKB-UniRule"/>
</dbReference>
<dbReference type="Proteomes" id="UP000075222">
    <property type="component" value="Chromosome I"/>
</dbReference>